<keyword evidence="1" id="KW-0472">Membrane</keyword>
<name>A0ABT9ST62_9GAMM</name>
<evidence type="ECO:0000313" key="3">
    <source>
        <dbReference type="Proteomes" id="UP001237737"/>
    </source>
</evidence>
<organism evidence="2 3">
    <name type="scientific">Luteibacter jiangsuensis</name>
    <dbReference type="NCBI Taxonomy" id="637577"/>
    <lineage>
        <taxon>Bacteria</taxon>
        <taxon>Pseudomonadati</taxon>
        <taxon>Pseudomonadota</taxon>
        <taxon>Gammaproteobacteria</taxon>
        <taxon>Lysobacterales</taxon>
        <taxon>Rhodanobacteraceae</taxon>
        <taxon>Luteibacter</taxon>
    </lineage>
</organism>
<feature type="transmembrane region" description="Helical" evidence="1">
    <location>
        <begin position="55"/>
        <end position="73"/>
    </location>
</feature>
<feature type="transmembrane region" description="Helical" evidence="1">
    <location>
        <begin position="6"/>
        <end position="26"/>
    </location>
</feature>
<dbReference type="EMBL" id="JAUSSK010000001">
    <property type="protein sequence ID" value="MDQ0008177.1"/>
    <property type="molecule type" value="Genomic_DNA"/>
</dbReference>
<accession>A0ABT9ST62</accession>
<evidence type="ECO:0000313" key="2">
    <source>
        <dbReference type="EMBL" id="MDQ0008177.1"/>
    </source>
</evidence>
<dbReference type="RefSeq" id="WP_306846830.1">
    <property type="nucleotide sequence ID" value="NZ_JAUSSK010000001.1"/>
</dbReference>
<evidence type="ECO:0000256" key="1">
    <source>
        <dbReference type="SAM" id="Phobius"/>
    </source>
</evidence>
<dbReference type="Proteomes" id="UP001237737">
    <property type="component" value="Unassembled WGS sequence"/>
</dbReference>
<feature type="transmembrane region" description="Helical" evidence="1">
    <location>
        <begin position="85"/>
        <end position="103"/>
    </location>
</feature>
<protein>
    <submittedName>
        <fullName evidence="2">Exporter of polyketide antibiotics</fullName>
    </submittedName>
</protein>
<keyword evidence="1" id="KW-0812">Transmembrane</keyword>
<sequence>MDFTLLIPITLFVCIAYSVKVVVDAYTRRRIVESRGSEDMVRSLLEGEAARRRHASLHWGCVLVALALGFGLVEATGVDHATPGVIGLLLGATGLGNVAYYVFERRGSKANA</sequence>
<reference evidence="2 3" key="1">
    <citation type="submission" date="2023-07" db="EMBL/GenBank/DDBJ databases">
        <title>Sorghum-associated microbial communities from plants grown in Nebraska, USA.</title>
        <authorList>
            <person name="Schachtman D."/>
        </authorList>
    </citation>
    <scope>NUCLEOTIDE SEQUENCE [LARGE SCALE GENOMIC DNA]</scope>
    <source>
        <strain evidence="2 3">CC60</strain>
    </source>
</reference>
<gene>
    <name evidence="2" type="ORF">J2T07_000336</name>
</gene>
<comment type="caution">
    <text evidence="2">The sequence shown here is derived from an EMBL/GenBank/DDBJ whole genome shotgun (WGS) entry which is preliminary data.</text>
</comment>
<proteinExistence type="predicted"/>
<keyword evidence="1" id="KW-1133">Transmembrane helix</keyword>
<keyword evidence="3" id="KW-1185">Reference proteome</keyword>